<dbReference type="GO" id="GO:0035591">
    <property type="term" value="F:signaling adaptor activity"/>
    <property type="evidence" value="ECO:0007669"/>
    <property type="project" value="TreeGrafter"/>
</dbReference>
<dbReference type="EMBL" id="CP119877">
    <property type="protein sequence ID" value="WFD33687.1"/>
    <property type="molecule type" value="Genomic_DNA"/>
</dbReference>
<dbReference type="SMART" id="SM00364">
    <property type="entry name" value="LRR_BAC"/>
    <property type="match status" value="6"/>
</dbReference>
<feature type="compositionally biased region" description="Low complexity" evidence="3">
    <location>
        <begin position="257"/>
        <end position="267"/>
    </location>
</feature>
<feature type="region of interest" description="Disordered" evidence="3">
    <location>
        <begin position="190"/>
        <end position="289"/>
    </location>
</feature>
<dbReference type="InterPro" id="IPR032675">
    <property type="entry name" value="LRR_dom_sf"/>
</dbReference>
<dbReference type="InterPro" id="IPR003591">
    <property type="entry name" value="Leu-rich_rpt_typical-subtyp"/>
</dbReference>
<accession>A0AAF0J4Q9</accession>
<keyword evidence="2" id="KW-0677">Repeat</keyword>
<dbReference type="PROSITE" id="PS51450">
    <property type="entry name" value="LRR"/>
    <property type="match status" value="2"/>
</dbReference>
<protein>
    <recommendedName>
        <fullName evidence="6">Septation initiation network scaffold protein cdc11</fullName>
    </recommendedName>
</protein>
<keyword evidence="1" id="KW-0433">Leucine-rich repeat</keyword>
<dbReference type="GO" id="GO:0031028">
    <property type="term" value="P:septation initiation signaling"/>
    <property type="evidence" value="ECO:0007669"/>
    <property type="project" value="TreeGrafter"/>
</dbReference>
<dbReference type="SUPFAM" id="SSF52058">
    <property type="entry name" value="L domain-like"/>
    <property type="match status" value="1"/>
</dbReference>
<dbReference type="SMART" id="SM00369">
    <property type="entry name" value="LRR_TYP"/>
    <property type="match status" value="6"/>
</dbReference>
<evidence type="ECO:0008006" key="6">
    <source>
        <dbReference type="Google" id="ProtNLM"/>
    </source>
</evidence>
<evidence type="ECO:0000256" key="1">
    <source>
        <dbReference type="ARBA" id="ARBA00022614"/>
    </source>
</evidence>
<feature type="compositionally biased region" description="Low complexity" evidence="3">
    <location>
        <begin position="72"/>
        <end position="84"/>
    </location>
</feature>
<dbReference type="GO" id="GO:1902412">
    <property type="term" value="P:regulation of mitotic cytokinesis"/>
    <property type="evidence" value="ECO:0007669"/>
    <property type="project" value="TreeGrafter"/>
</dbReference>
<evidence type="ECO:0000256" key="3">
    <source>
        <dbReference type="SAM" id="MobiDB-lite"/>
    </source>
</evidence>
<evidence type="ECO:0000256" key="2">
    <source>
        <dbReference type="ARBA" id="ARBA00022737"/>
    </source>
</evidence>
<dbReference type="Gene3D" id="3.80.10.10">
    <property type="entry name" value="Ribonuclease Inhibitor"/>
    <property type="match status" value="2"/>
</dbReference>
<organism evidence="4 5">
    <name type="scientific">Malassezia cuniculi</name>
    <dbReference type="NCBI Taxonomy" id="948313"/>
    <lineage>
        <taxon>Eukaryota</taxon>
        <taxon>Fungi</taxon>
        <taxon>Dikarya</taxon>
        <taxon>Basidiomycota</taxon>
        <taxon>Ustilaginomycotina</taxon>
        <taxon>Malasseziomycetes</taxon>
        <taxon>Malasseziales</taxon>
        <taxon>Malasseziaceae</taxon>
        <taxon>Malassezia</taxon>
    </lineage>
</organism>
<feature type="compositionally biased region" description="Basic and acidic residues" evidence="3">
    <location>
        <begin position="86"/>
        <end position="96"/>
    </location>
</feature>
<reference evidence="4" key="1">
    <citation type="submission" date="2023-03" db="EMBL/GenBank/DDBJ databases">
        <title>Mating type loci evolution in Malassezia.</title>
        <authorList>
            <person name="Coelho M.A."/>
        </authorList>
    </citation>
    <scope>NUCLEOTIDE SEQUENCE</scope>
    <source>
        <strain evidence="4">CBS 11721</strain>
    </source>
</reference>
<name>A0AAF0J4Q9_9BASI</name>
<sequence length="875" mass="95116">MSASAGMQSGSVGTVIQRSDVSSLPPILQPAWKAAPARGGNRLLAIGGDMFSPMKLQQMFLTPSGASLSENAPSSTPASKPSSAREQTRDTVRDTAPDASQVPADEESAHLPSAEFTFRAAAHPTSSSTPVARRGSGPPSTPGGPHVPLRLFNVRYDDRVRSGLEQLVEERAEPSLDDSLSLQNMRESKRLRMGSHGESPKDAPAAKRIPLTYRSTNTPDKPPVRKSTTPGVAPRAMGTGVHRVQQQDENMPPPQAAPTALAATPRRPSAPREAPRSILKGGNTHTGTRIMSSRSISFAEPPPLRAPSMTPRTARLEQVLSDLERLNVTYSHVNDDESEVSHAQTDHSTTRAATEASFRITRDKLVEILTDVAPWEPDWATLRHVDLRARHVESVIGLAELLPQLESVWLDHNQLSFTTGLPSGIRVLTVSSNKMTELASFDHLRNLQVLDVSSNELQSLQALQPLAHLREIWADNNKISSLAGIERLSSLEKLSLSHNSLSGRLDLARVHWPELSELRVGGNSIEALEGLGAVSTLTLLDADNNSLSELVLPTSLRRLLVLRVSDNEGLHELDVSAARALHTIYADRCSLRQIHGLECTSVRRLSLRQQGVRFAAPLPPLDSLERLFLSGNALTDAHIFSAPSLRLAYLELSGCQLTALPHTLVRDVPNVRTLNIDHNHVTELPSQLSTLRRLKRLSLVGCRIPRLENVTRAVHGLNSLHVLDTRTNPCTLGLYPPMLIPAEALSSESDVQYLPPVPHPDVVQPDAEAAAHAAHEAEYQAARALADRSQFHKRAMLLPKDPAAPPPLEPAHTHAAALFKAADRRFSATLPHHLAVQRRLYRGVCGMACPALTWLDGLELSDAEVSAAAAHVRHL</sequence>
<dbReference type="Proteomes" id="UP001219933">
    <property type="component" value="Chromosome 1"/>
</dbReference>
<feature type="region of interest" description="Disordered" evidence="3">
    <location>
        <begin position="64"/>
        <end position="109"/>
    </location>
</feature>
<dbReference type="PRINTS" id="PR00019">
    <property type="entry name" value="LEURICHRPT"/>
</dbReference>
<dbReference type="GO" id="GO:0061499">
    <property type="term" value="C:outer plaque of mitotic spindle pole body"/>
    <property type="evidence" value="ECO:0007669"/>
    <property type="project" value="TreeGrafter"/>
</dbReference>
<dbReference type="AlphaFoldDB" id="A0AAF0J4Q9"/>
<dbReference type="PANTHER" id="PTHR47566">
    <property type="match status" value="1"/>
</dbReference>
<feature type="region of interest" description="Disordered" evidence="3">
    <location>
        <begin position="121"/>
        <end position="149"/>
    </location>
</feature>
<dbReference type="PANTHER" id="PTHR47566:SF1">
    <property type="entry name" value="PROTEIN NUD1"/>
    <property type="match status" value="1"/>
</dbReference>
<proteinExistence type="predicted"/>
<dbReference type="SMART" id="SM00365">
    <property type="entry name" value="LRR_SD22"/>
    <property type="match status" value="4"/>
</dbReference>
<dbReference type="Pfam" id="PF13855">
    <property type="entry name" value="LRR_8"/>
    <property type="match status" value="2"/>
</dbReference>
<evidence type="ECO:0000313" key="5">
    <source>
        <dbReference type="Proteomes" id="UP001219933"/>
    </source>
</evidence>
<dbReference type="InterPro" id="IPR052574">
    <property type="entry name" value="CDIRP"/>
</dbReference>
<keyword evidence="5" id="KW-1185">Reference proteome</keyword>
<dbReference type="InterPro" id="IPR001611">
    <property type="entry name" value="Leu-rich_rpt"/>
</dbReference>
<evidence type="ECO:0000313" key="4">
    <source>
        <dbReference type="EMBL" id="WFD33687.1"/>
    </source>
</evidence>
<gene>
    <name evidence="4" type="ORF">MCUN1_000500</name>
</gene>